<comment type="caution">
    <text evidence="1">The sequence shown here is derived from an EMBL/GenBank/DDBJ whole genome shotgun (WGS) entry which is preliminary data.</text>
</comment>
<proteinExistence type="predicted"/>
<dbReference type="Proteomes" id="UP000236075">
    <property type="component" value="Unassembled WGS sequence"/>
</dbReference>
<organism evidence="1 2">
    <name type="scientific">Akkermansia muciniphila</name>
    <dbReference type="NCBI Taxonomy" id="239935"/>
    <lineage>
        <taxon>Bacteria</taxon>
        <taxon>Pseudomonadati</taxon>
        <taxon>Verrucomicrobiota</taxon>
        <taxon>Verrucomicrobiia</taxon>
        <taxon>Verrucomicrobiales</taxon>
        <taxon>Akkermansiaceae</taxon>
        <taxon>Akkermansia</taxon>
    </lineage>
</organism>
<accession>A0AAX0WM06</accession>
<dbReference type="AlphaFoldDB" id="A0AAX0WM06"/>
<reference evidence="1 2" key="1">
    <citation type="journal article" date="2017" name="BMC Genomics">
        <title>Genome sequencing of 39 Akkermansia muciniphila isolates reveals its population structure, genomic and functional diverisity, and global distribution in mammalian gut microbiotas.</title>
        <authorList>
            <person name="Guo X."/>
            <person name="Li S."/>
            <person name="Zhang J."/>
            <person name="Wu F."/>
            <person name="Li X."/>
            <person name="Wu D."/>
            <person name="Zhang M."/>
            <person name="Ou Z."/>
            <person name="Jie Z."/>
            <person name="Yan Q."/>
            <person name="Li P."/>
            <person name="Yi J."/>
            <person name="Peng Y."/>
        </authorList>
    </citation>
    <scope>NUCLEOTIDE SEQUENCE [LARGE SCALE GENOMIC DNA]</scope>
    <source>
        <strain evidence="1 2">GP28</strain>
    </source>
</reference>
<name>A0AAX0WM06_9BACT</name>
<gene>
    <name evidence="1" type="ORF">CXT95_09820</name>
</gene>
<protein>
    <submittedName>
        <fullName evidence="1">Uncharacterized protein</fullName>
    </submittedName>
</protein>
<evidence type="ECO:0000313" key="2">
    <source>
        <dbReference type="Proteomes" id="UP000236075"/>
    </source>
</evidence>
<dbReference type="EMBL" id="PJLB01000011">
    <property type="protein sequence ID" value="PND00504.1"/>
    <property type="molecule type" value="Genomic_DNA"/>
</dbReference>
<evidence type="ECO:0000313" key="1">
    <source>
        <dbReference type="EMBL" id="PND00504.1"/>
    </source>
</evidence>
<sequence>MDSERLPFVVLNYAAGKKTGSWEGQPFVWKGPFVFQPVFHLKEIRNLSLCGDYGKGERVSYLSARQFFQTTDSVTGE</sequence>